<feature type="domain" description="Metallo-beta-lactamase" evidence="6">
    <location>
        <begin position="27"/>
        <end position="220"/>
    </location>
</feature>
<evidence type="ECO:0000256" key="5">
    <source>
        <dbReference type="ARBA" id="ARBA00022833"/>
    </source>
</evidence>
<accession>A0A1G6AEN7</accession>
<name>A0A1G6AEN7_9HYPH</name>
<dbReference type="EMBL" id="FMXQ01000001">
    <property type="protein sequence ID" value="SDB06770.1"/>
    <property type="molecule type" value="Genomic_DNA"/>
</dbReference>
<dbReference type="OrthoDB" id="9784009at2"/>
<dbReference type="GO" id="GO:0016787">
    <property type="term" value="F:hydrolase activity"/>
    <property type="evidence" value="ECO:0007669"/>
    <property type="project" value="UniProtKB-KW"/>
</dbReference>
<dbReference type="RefSeq" id="WP_139167740.1">
    <property type="nucleotide sequence ID" value="NZ_FMXQ01000001.1"/>
</dbReference>
<proteinExistence type="inferred from homology"/>
<dbReference type="Pfam" id="PF00753">
    <property type="entry name" value="Lactamase_B"/>
    <property type="match status" value="1"/>
</dbReference>
<evidence type="ECO:0000256" key="2">
    <source>
        <dbReference type="ARBA" id="ARBA00007749"/>
    </source>
</evidence>
<dbReference type="InterPro" id="IPR051013">
    <property type="entry name" value="MBL_superfamily_lactonases"/>
</dbReference>
<keyword evidence="5" id="KW-0862">Zinc</keyword>
<comment type="cofactor">
    <cofactor evidence="1">
        <name>Zn(2+)</name>
        <dbReference type="ChEBI" id="CHEBI:29105"/>
    </cofactor>
</comment>
<dbReference type="Gene3D" id="3.60.15.10">
    <property type="entry name" value="Ribonuclease Z/Hydroxyacylglutathione hydrolase-like"/>
    <property type="match status" value="2"/>
</dbReference>
<dbReference type="CDD" id="cd06262">
    <property type="entry name" value="metallo-hydrolase-like_MBL-fold"/>
    <property type="match status" value="1"/>
</dbReference>
<dbReference type="PANTHER" id="PTHR42978">
    <property type="entry name" value="QUORUM-QUENCHING LACTONASE YTNP-RELATED-RELATED"/>
    <property type="match status" value="1"/>
</dbReference>
<comment type="similarity">
    <text evidence="2">Belongs to the metallo-beta-lactamase superfamily.</text>
</comment>
<dbReference type="InterPro" id="IPR036866">
    <property type="entry name" value="RibonucZ/Hydroxyglut_hydro"/>
</dbReference>
<dbReference type="STRING" id="665467.SAMN02982931_00510"/>
<organism evidence="7 8">
    <name type="scientific">Bauldia litoralis</name>
    <dbReference type="NCBI Taxonomy" id="665467"/>
    <lineage>
        <taxon>Bacteria</taxon>
        <taxon>Pseudomonadati</taxon>
        <taxon>Pseudomonadota</taxon>
        <taxon>Alphaproteobacteria</taxon>
        <taxon>Hyphomicrobiales</taxon>
        <taxon>Kaistiaceae</taxon>
        <taxon>Bauldia</taxon>
    </lineage>
</organism>
<dbReference type="SUPFAM" id="SSF56281">
    <property type="entry name" value="Metallo-hydrolase/oxidoreductase"/>
    <property type="match status" value="2"/>
</dbReference>
<dbReference type="AlphaFoldDB" id="A0A1G6AEN7"/>
<protein>
    <submittedName>
        <fullName evidence="7">Metallo-beta-lactamase superfamily protein</fullName>
    </submittedName>
</protein>
<dbReference type="PANTHER" id="PTHR42978:SF2">
    <property type="entry name" value="102 KBASES UNSTABLE REGION: FROM 1 TO 119443"/>
    <property type="match status" value="1"/>
</dbReference>
<evidence type="ECO:0000259" key="6">
    <source>
        <dbReference type="SMART" id="SM00849"/>
    </source>
</evidence>
<evidence type="ECO:0000256" key="1">
    <source>
        <dbReference type="ARBA" id="ARBA00001947"/>
    </source>
</evidence>
<dbReference type="Proteomes" id="UP000199071">
    <property type="component" value="Unassembled WGS sequence"/>
</dbReference>
<evidence type="ECO:0000256" key="3">
    <source>
        <dbReference type="ARBA" id="ARBA00022723"/>
    </source>
</evidence>
<gene>
    <name evidence="7" type="ORF">SAMN02982931_00510</name>
</gene>
<evidence type="ECO:0000313" key="8">
    <source>
        <dbReference type="Proteomes" id="UP000199071"/>
    </source>
</evidence>
<feature type="domain" description="Metallo-beta-lactamase" evidence="6">
    <location>
        <begin position="276"/>
        <end position="496"/>
    </location>
</feature>
<keyword evidence="8" id="KW-1185">Reference proteome</keyword>
<evidence type="ECO:0000256" key="4">
    <source>
        <dbReference type="ARBA" id="ARBA00022801"/>
    </source>
</evidence>
<dbReference type="InterPro" id="IPR001279">
    <property type="entry name" value="Metallo-B-lactamas"/>
</dbReference>
<dbReference type="GO" id="GO:0046872">
    <property type="term" value="F:metal ion binding"/>
    <property type="evidence" value="ECO:0007669"/>
    <property type="project" value="UniProtKB-KW"/>
</dbReference>
<keyword evidence="3" id="KW-0479">Metal-binding</keyword>
<reference evidence="7 8" key="1">
    <citation type="submission" date="2016-10" db="EMBL/GenBank/DDBJ databases">
        <authorList>
            <person name="de Groot N.N."/>
        </authorList>
    </citation>
    <scope>NUCLEOTIDE SEQUENCE [LARGE SCALE GENOMIC DNA]</scope>
    <source>
        <strain evidence="7 8">ATCC 35022</strain>
    </source>
</reference>
<sequence>MREHLVADDKSSGWRSIIPGVELYSDSCNVYAVSHPGGTIFINAGTGYWLDDLPARFRPPFTLLCTHFFRDHSAGAARAGRQGMRVFAPAGELEIFSDPAQHFRERKTYIIYDNVWDTFAPIEPTAALPAHDYETLDVDGLAVTVVALPGVTPNHAGYALTLPDSGRRIAFSGEAIHSPGRMARIAPLQYDYNDLGGAVNAYWSAGELRRGAYDALMPSLGTPILETVDAAVAALETSLEALCAGRPLERKLLPLIGEDTLERVTDHVWVEPLAEASSWYLISDGGKALAIDYGYKGGFGLRPVPTGEKNWQWPAYSYRARRRVLLHGLPALKRQFGIDRIDVALIGHFHDDHVAGVPLLQRISDTQCWVPENFAPLLTHPEAHRFPCNWPEPARIDRVLGLGETFTWEEYTIRIEPMSGHTRFSVAILFEADGKRFAHTGDQYFFRDRRWPEPEDWSATAVIQNHVYQNGATVESYRESARILAEWRPDIVITGHQQPMYTDDAFFDMVDRWGETYAELHENAMVLGADERHFGLDSWGGWIWPYRSHVAEGEPVNVNVTVRNPLNEPAKLTVRLVGPPGWSGTTASVDAGPRAEVSCDLSIHPSGPCRRQPIAAELSVGADHFGQVVEALATVGGSQF</sequence>
<dbReference type="SMART" id="SM00849">
    <property type="entry name" value="Lactamase_B"/>
    <property type="match status" value="2"/>
</dbReference>
<evidence type="ECO:0000313" key="7">
    <source>
        <dbReference type="EMBL" id="SDB06770.1"/>
    </source>
</evidence>
<keyword evidence="4" id="KW-0378">Hydrolase</keyword>